<keyword evidence="1" id="KW-0472">Membrane</keyword>
<dbReference type="Proteomes" id="UP000664701">
    <property type="component" value="Chromosome"/>
</dbReference>
<feature type="transmembrane region" description="Helical" evidence="1">
    <location>
        <begin position="6"/>
        <end position="27"/>
    </location>
</feature>
<evidence type="ECO:0008006" key="4">
    <source>
        <dbReference type="Google" id="ProtNLM"/>
    </source>
</evidence>
<evidence type="ECO:0000313" key="2">
    <source>
        <dbReference type="EMBL" id="WYJ77838.1"/>
    </source>
</evidence>
<feature type="transmembrane region" description="Helical" evidence="1">
    <location>
        <begin position="88"/>
        <end position="105"/>
    </location>
</feature>
<dbReference type="InterPro" id="IPR008407">
    <property type="entry name" value="Brnchd-chn_aa_trnsp_AzlD"/>
</dbReference>
<gene>
    <name evidence="2" type="ORF">DOK78_002476</name>
</gene>
<keyword evidence="1" id="KW-0812">Transmembrane</keyword>
<keyword evidence="3" id="KW-1185">Reference proteome</keyword>
<reference evidence="2 3" key="1">
    <citation type="submission" date="2024-03" db="EMBL/GenBank/DDBJ databases">
        <title>The Genome Sequence of Enterococcus sp. DIV2402.</title>
        <authorList>
            <consortium name="The Broad Institute Genomics Platform"/>
            <consortium name="The Broad Institute Microbial Omics Core"/>
            <consortium name="The Broad Institute Genomic Center for Infectious Diseases"/>
            <person name="Earl A."/>
            <person name="Manson A."/>
            <person name="Gilmore M."/>
            <person name="Schwartman J."/>
            <person name="Shea T."/>
            <person name="Abouelleil A."/>
            <person name="Cao P."/>
            <person name="Chapman S."/>
            <person name="Cusick C."/>
            <person name="Young S."/>
            <person name="Neafsey D."/>
            <person name="Nusbaum C."/>
            <person name="Birren B."/>
        </authorList>
    </citation>
    <scope>NUCLEOTIDE SEQUENCE [LARGE SCALE GENOMIC DNA]</scope>
    <source>
        <strain evidence="2 3">DIV2402</strain>
    </source>
</reference>
<dbReference type="RefSeq" id="WP_207940064.1">
    <property type="nucleotide sequence ID" value="NZ_CP147251.1"/>
</dbReference>
<accession>A0ABZ2SQK0</accession>
<evidence type="ECO:0000256" key="1">
    <source>
        <dbReference type="SAM" id="Phobius"/>
    </source>
</evidence>
<dbReference type="EMBL" id="CP147251">
    <property type="protein sequence ID" value="WYJ77838.1"/>
    <property type="molecule type" value="Genomic_DNA"/>
</dbReference>
<evidence type="ECO:0000313" key="3">
    <source>
        <dbReference type="Proteomes" id="UP000664701"/>
    </source>
</evidence>
<sequence>MSSSFLLLLVGCCIVTWIPRILPFVFAKKLEFPEKLHLFLSYLPLCILAALLVQSLLVVPTGKAPVLKFEETLACIPTLIVGYYTKDLMKIVITGIITIAVIRLIL</sequence>
<organism evidence="2 3">
    <name type="scientific">Candidatus Enterococcus lowellii</name>
    <dbReference type="NCBI Taxonomy" id="2230877"/>
    <lineage>
        <taxon>Bacteria</taxon>
        <taxon>Bacillati</taxon>
        <taxon>Bacillota</taxon>
        <taxon>Bacilli</taxon>
        <taxon>Lactobacillales</taxon>
        <taxon>Enterococcaceae</taxon>
        <taxon>Enterococcus</taxon>
    </lineage>
</organism>
<dbReference type="Pfam" id="PF05437">
    <property type="entry name" value="AzlD"/>
    <property type="match status" value="1"/>
</dbReference>
<keyword evidence="1" id="KW-1133">Transmembrane helix</keyword>
<name>A0ABZ2SQK0_9ENTE</name>
<protein>
    <recommendedName>
        <fullName evidence="4">Branched-chain amino acid ABC transporter</fullName>
    </recommendedName>
</protein>
<feature type="transmembrane region" description="Helical" evidence="1">
    <location>
        <begin position="39"/>
        <end position="59"/>
    </location>
</feature>
<proteinExistence type="predicted"/>